<dbReference type="Pfam" id="PF07963">
    <property type="entry name" value="N_methyl"/>
    <property type="match status" value="1"/>
</dbReference>
<feature type="domain" description="Type II secretion system protein GspG C-terminal" evidence="2">
    <location>
        <begin position="39"/>
        <end position="132"/>
    </location>
</feature>
<dbReference type="NCBIfam" id="TIGR02532">
    <property type="entry name" value="IV_pilin_GFxxxE"/>
    <property type="match status" value="1"/>
</dbReference>
<dbReference type="InterPro" id="IPR045584">
    <property type="entry name" value="Pilin-like"/>
</dbReference>
<proteinExistence type="predicted"/>
<dbReference type="AlphaFoldDB" id="A0A151ATC7"/>
<evidence type="ECO:0000313" key="4">
    <source>
        <dbReference type="Proteomes" id="UP000075670"/>
    </source>
</evidence>
<dbReference type="OrthoDB" id="1787073at2"/>
<dbReference type="Proteomes" id="UP000075670">
    <property type="component" value="Unassembled WGS sequence"/>
</dbReference>
<keyword evidence="1" id="KW-1133">Transmembrane helix</keyword>
<dbReference type="EMBL" id="LTBC01000024">
    <property type="protein sequence ID" value="KYH30647.1"/>
    <property type="molecule type" value="Genomic_DNA"/>
</dbReference>
<feature type="transmembrane region" description="Helical" evidence="1">
    <location>
        <begin position="12"/>
        <end position="33"/>
    </location>
</feature>
<dbReference type="Pfam" id="PF08334">
    <property type="entry name" value="T2SSG"/>
    <property type="match status" value="1"/>
</dbReference>
<keyword evidence="1" id="KW-0472">Membrane</keyword>
<dbReference type="SUPFAM" id="SSF54523">
    <property type="entry name" value="Pili subunits"/>
    <property type="match status" value="1"/>
</dbReference>
<dbReference type="PATRIC" id="fig|1122241.3.peg.3174"/>
<dbReference type="InterPro" id="IPR012902">
    <property type="entry name" value="N_methyl_site"/>
</dbReference>
<gene>
    <name evidence="3" type="primary">epsG_2</name>
    <name evidence="3" type="ORF">MOMUL_29800</name>
</gene>
<accession>A0A151ATC7</accession>
<sequence>MSKRLAVLRGQGGFTLVELLVTVVIVVILSLAVRAAVEGYITKSRVARCQTELAGMRMVVQQYYVQNEIYPTVQDIAAAMQAAGIKWNPNDPNGLKDPWKQPYIYFIPVSNYANFKYVILSKGPDKIMGTGDDIYACIFGVSQGLIATPGSPSMYSQSSK</sequence>
<dbReference type="PROSITE" id="PS00409">
    <property type="entry name" value="PROKAR_NTER_METHYL"/>
    <property type="match status" value="1"/>
</dbReference>
<comment type="caution">
    <text evidence="3">The sequence shown here is derived from an EMBL/GenBank/DDBJ whole genome shotgun (WGS) entry which is preliminary data.</text>
</comment>
<dbReference type="RefSeq" id="WP_062286088.1">
    <property type="nucleotide sequence ID" value="NZ_LTBC01000024.1"/>
</dbReference>
<dbReference type="Gene3D" id="3.30.700.10">
    <property type="entry name" value="Glycoprotein, Type 4 Pilin"/>
    <property type="match status" value="1"/>
</dbReference>
<evidence type="ECO:0000256" key="1">
    <source>
        <dbReference type="SAM" id="Phobius"/>
    </source>
</evidence>
<evidence type="ECO:0000259" key="2">
    <source>
        <dbReference type="Pfam" id="PF08334"/>
    </source>
</evidence>
<dbReference type="InterPro" id="IPR013545">
    <property type="entry name" value="T2SS_protein-GspG_C"/>
</dbReference>
<organism evidence="3 4">
    <name type="scientific">Moorella mulderi DSM 14980</name>
    <dbReference type="NCBI Taxonomy" id="1122241"/>
    <lineage>
        <taxon>Bacteria</taxon>
        <taxon>Bacillati</taxon>
        <taxon>Bacillota</taxon>
        <taxon>Clostridia</taxon>
        <taxon>Neomoorellales</taxon>
        <taxon>Neomoorellaceae</taxon>
        <taxon>Neomoorella</taxon>
    </lineage>
</organism>
<reference evidence="3 4" key="1">
    <citation type="submission" date="2016-02" db="EMBL/GenBank/DDBJ databases">
        <title>Genome sequence of Moorella mulderi DSM 14980.</title>
        <authorList>
            <person name="Poehlein A."/>
            <person name="Daniel R."/>
        </authorList>
    </citation>
    <scope>NUCLEOTIDE SEQUENCE [LARGE SCALE GENOMIC DNA]</scope>
    <source>
        <strain evidence="3 4">DSM 14980</strain>
    </source>
</reference>
<protein>
    <submittedName>
        <fullName evidence="3">Type II secretion system protein G</fullName>
    </submittedName>
</protein>
<keyword evidence="4" id="KW-1185">Reference proteome</keyword>
<keyword evidence="1" id="KW-0812">Transmembrane</keyword>
<evidence type="ECO:0000313" key="3">
    <source>
        <dbReference type="EMBL" id="KYH30647.1"/>
    </source>
</evidence>
<name>A0A151ATC7_9FIRM</name>